<dbReference type="OrthoDB" id="344253at2"/>
<dbReference type="InterPro" id="IPR007227">
    <property type="entry name" value="Cell_shape_determining_MreD"/>
</dbReference>
<gene>
    <name evidence="9" type="ordered locus">Turpa_2054</name>
</gene>
<name>I4B5Z3_TURPD</name>
<dbReference type="RefSeq" id="WP_014803206.1">
    <property type="nucleotide sequence ID" value="NC_018020.1"/>
</dbReference>
<evidence type="ECO:0000256" key="6">
    <source>
        <dbReference type="ARBA" id="ARBA00022989"/>
    </source>
</evidence>
<comment type="subcellular location">
    <subcellularLocation>
        <location evidence="1">Cell membrane</location>
        <topology evidence="1">Multi-pass membrane protein</topology>
    </subcellularLocation>
</comment>
<dbReference type="AlphaFoldDB" id="I4B5Z3"/>
<dbReference type="HOGENOM" id="CLU_1561030_0_0_12"/>
<evidence type="ECO:0000256" key="4">
    <source>
        <dbReference type="ARBA" id="ARBA00022692"/>
    </source>
</evidence>
<sequence>MILEKIVIGIAIFVSYFLQTSVDFFALGSVKPDFLLILTVYFALYRGSFAALWIGFFGGLLQDINLGGYTNLVKQDMQYYIGTSALAKTIIGYVSGKVARDINKDATSLIVIVVFVACLLKGILMFFTVAIFHSSAHAASLITIVLPEALFTAILSIVWFRLLRWAFPTVEKTEGQRIIRRLG</sequence>
<keyword evidence="3" id="KW-1003">Cell membrane</keyword>
<feature type="transmembrane region" description="Helical" evidence="8">
    <location>
        <begin position="77"/>
        <end position="96"/>
    </location>
</feature>
<dbReference type="STRING" id="869212.Turpa_2054"/>
<organism evidence="9 10">
    <name type="scientific">Turneriella parva (strain ATCC BAA-1111 / DSM 21527 / NCTC 11395 / H)</name>
    <name type="common">Leptospira parva</name>
    <dbReference type="NCBI Taxonomy" id="869212"/>
    <lineage>
        <taxon>Bacteria</taxon>
        <taxon>Pseudomonadati</taxon>
        <taxon>Spirochaetota</taxon>
        <taxon>Spirochaetia</taxon>
        <taxon>Leptospirales</taxon>
        <taxon>Leptospiraceae</taxon>
        <taxon>Turneriella</taxon>
    </lineage>
</organism>
<proteinExistence type="inferred from homology"/>
<dbReference type="NCBIfam" id="TIGR03426">
    <property type="entry name" value="shape_MreD"/>
    <property type="match status" value="1"/>
</dbReference>
<reference evidence="9 10" key="1">
    <citation type="submission" date="2012-06" db="EMBL/GenBank/DDBJ databases">
        <title>The complete chromosome of genome of Turneriella parva DSM 21527.</title>
        <authorList>
            <consortium name="US DOE Joint Genome Institute (JGI-PGF)"/>
            <person name="Lucas S."/>
            <person name="Han J."/>
            <person name="Lapidus A."/>
            <person name="Bruce D."/>
            <person name="Goodwin L."/>
            <person name="Pitluck S."/>
            <person name="Peters L."/>
            <person name="Kyrpides N."/>
            <person name="Mavromatis K."/>
            <person name="Ivanova N."/>
            <person name="Mikhailova N."/>
            <person name="Chertkov O."/>
            <person name="Detter J.C."/>
            <person name="Tapia R."/>
            <person name="Han C."/>
            <person name="Land M."/>
            <person name="Hauser L."/>
            <person name="Markowitz V."/>
            <person name="Cheng J.-F."/>
            <person name="Hugenholtz P."/>
            <person name="Woyke T."/>
            <person name="Wu D."/>
            <person name="Gronow S."/>
            <person name="Wellnitz S."/>
            <person name="Brambilla E."/>
            <person name="Klenk H.-P."/>
            <person name="Eisen J.A."/>
        </authorList>
    </citation>
    <scope>NUCLEOTIDE SEQUENCE [LARGE SCALE GENOMIC DNA]</scope>
    <source>
        <strain evidence="10">ATCC BAA-1111 / DSM 21527 / NCTC 11395 / H</strain>
    </source>
</reference>
<evidence type="ECO:0000256" key="2">
    <source>
        <dbReference type="ARBA" id="ARBA00007776"/>
    </source>
</evidence>
<evidence type="ECO:0000256" key="7">
    <source>
        <dbReference type="ARBA" id="ARBA00023136"/>
    </source>
</evidence>
<keyword evidence="7 8" id="KW-0472">Membrane</keyword>
<accession>I4B5Z3</accession>
<keyword evidence="4 8" id="KW-0812">Transmembrane</keyword>
<feature type="transmembrane region" description="Helical" evidence="8">
    <location>
        <begin position="108"/>
        <end position="132"/>
    </location>
</feature>
<evidence type="ECO:0000256" key="3">
    <source>
        <dbReference type="ARBA" id="ARBA00022475"/>
    </source>
</evidence>
<dbReference type="Proteomes" id="UP000006048">
    <property type="component" value="Chromosome"/>
</dbReference>
<keyword evidence="10" id="KW-1185">Reference proteome</keyword>
<feature type="transmembrane region" description="Helical" evidence="8">
    <location>
        <begin position="138"/>
        <end position="162"/>
    </location>
</feature>
<keyword evidence="5" id="KW-0133">Cell shape</keyword>
<dbReference type="Pfam" id="PF04093">
    <property type="entry name" value="MreD"/>
    <property type="match status" value="1"/>
</dbReference>
<dbReference type="GO" id="GO:0005886">
    <property type="term" value="C:plasma membrane"/>
    <property type="evidence" value="ECO:0007669"/>
    <property type="project" value="UniProtKB-SubCell"/>
</dbReference>
<dbReference type="KEGG" id="tpx:Turpa_2054"/>
<evidence type="ECO:0000256" key="1">
    <source>
        <dbReference type="ARBA" id="ARBA00004651"/>
    </source>
</evidence>
<dbReference type="GO" id="GO:0008360">
    <property type="term" value="P:regulation of cell shape"/>
    <property type="evidence" value="ECO:0007669"/>
    <property type="project" value="UniProtKB-KW"/>
</dbReference>
<protein>
    <submittedName>
        <fullName evidence="9">Rod shape-determining protein MreD</fullName>
    </submittedName>
</protein>
<dbReference type="EMBL" id="CP002959">
    <property type="protein sequence ID" value="AFM12700.1"/>
    <property type="molecule type" value="Genomic_DNA"/>
</dbReference>
<evidence type="ECO:0000256" key="5">
    <source>
        <dbReference type="ARBA" id="ARBA00022960"/>
    </source>
</evidence>
<feature type="transmembrane region" description="Helical" evidence="8">
    <location>
        <begin position="34"/>
        <end position="57"/>
    </location>
</feature>
<evidence type="ECO:0000256" key="8">
    <source>
        <dbReference type="SAM" id="Phobius"/>
    </source>
</evidence>
<evidence type="ECO:0000313" key="9">
    <source>
        <dbReference type="EMBL" id="AFM12700.1"/>
    </source>
</evidence>
<evidence type="ECO:0000313" key="10">
    <source>
        <dbReference type="Proteomes" id="UP000006048"/>
    </source>
</evidence>
<comment type="similarity">
    <text evidence="2">Belongs to the MreD family.</text>
</comment>
<keyword evidence="6 8" id="KW-1133">Transmembrane helix</keyword>
<feature type="transmembrane region" description="Helical" evidence="8">
    <location>
        <begin position="6"/>
        <end position="27"/>
    </location>
</feature>